<comment type="caution">
    <text evidence="3">The sequence shown here is derived from an EMBL/GenBank/DDBJ whole genome shotgun (WGS) entry which is preliminary data.</text>
</comment>
<feature type="region of interest" description="Disordered" evidence="1">
    <location>
        <begin position="512"/>
        <end position="538"/>
    </location>
</feature>
<gene>
    <name evidence="3" type="ORF">Vafri_21452</name>
</gene>
<feature type="compositionally biased region" description="Pro residues" evidence="1">
    <location>
        <begin position="122"/>
        <end position="137"/>
    </location>
</feature>
<feature type="compositionally biased region" description="Pro residues" evidence="1">
    <location>
        <begin position="86"/>
        <end position="114"/>
    </location>
</feature>
<evidence type="ECO:0000313" key="4">
    <source>
        <dbReference type="Proteomes" id="UP000747399"/>
    </source>
</evidence>
<dbReference type="PRINTS" id="PR01217">
    <property type="entry name" value="PRICHEXTENSN"/>
</dbReference>
<evidence type="ECO:0000256" key="2">
    <source>
        <dbReference type="SAM" id="Phobius"/>
    </source>
</evidence>
<keyword evidence="2" id="KW-0472">Membrane</keyword>
<evidence type="ECO:0000313" key="3">
    <source>
        <dbReference type="EMBL" id="GIL68183.1"/>
    </source>
</evidence>
<evidence type="ECO:0000256" key="1">
    <source>
        <dbReference type="SAM" id="MobiDB-lite"/>
    </source>
</evidence>
<name>A0A8J4BRW9_9CHLO</name>
<feature type="compositionally biased region" description="Low complexity" evidence="1">
    <location>
        <begin position="154"/>
        <end position="166"/>
    </location>
</feature>
<feature type="region of interest" description="Disordered" evidence="1">
    <location>
        <begin position="83"/>
        <end position="191"/>
    </location>
</feature>
<sequence length="538" mass="58080">MPYALSQLIRRRRREREPNKKLANILFVMMLTTIFTLTSHLSWTRAAAEDMRALEGAVTSAALEDLQSSTGLLLRSDVSFLAALSPRPPPPQPPPPMRSPPPSPGPFKSPPPIPRSSMYSPTPSPQPARLPPPPLFTPPAKKANNNDNDDNDSSKSSSPMSPTLKSSPPPSPSPSNKSTPSINSPPPSPPPPFHTNVHLFLPPPPPPPCTVCVSVTVEPMVGVVQVRTFSQADCDRVSDGIIQDMTDKASAVGAGIDQSDGPPSVNCTRRDLIQVCFKFVSNEDGNKLQGYIDDMLEDWRIRVFGGGCFGLALHLIRFWVGGDQHNAPSCLQAEGLGACAGIKYINCNTTTPGATPFGVRPRLTKLPGYSSNTVMYCFEIVQVPVVDTNTSCGRSTVLRQAKMWAHPSQANGLVGMHIKPAGAANMTAIYPKWGLKGFNDLLKIGPIRWSLKEADGGRICLELYKETNITSFCQETTPYLKQGAPTCGIHLFSARDCCPYYSPKVGRLKTVPAGSPSTGLPRNRSNTPAAEARRVNVT</sequence>
<organism evidence="3 4">
    <name type="scientific">Volvox africanus</name>
    <dbReference type="NCBI Taxonomy" id="51714"/>
    <lineage>
        <taxon>Eukaryota</taxon>
        <taxon>Viridiplantae</taxon>
        <taxon>Chlorophyta</taxon>
        <taxon>core chlorophytes</taxon>
        <taxon>Chlorophyceae</taxon>
        <taxon>CS clade</taxon>
        <taxon>Chlamydomonadales</taxon>
        <taxon>Volvocaceae</taxon>
        <taxon>Volvox</taxon>
    </lineage>
</organism>
<dbReference type="Proteomes" id="UP000747399">
    <property type="component" value="Unassembled WGS sequence"/>
</dbReference>
<keyword evidence="2" id="KW-0812">Transmembrane</keyword>
<reference evidence="3" key="1">
    <citation type="journal article" date="2021" name="Proc. Natl. Acad. Sci. U.S.A.">
        <title>Three genomes in the algal genus Volvox reveal the fate of a haploid sex-determining region after a transition to homothallism.</title>
        <authorList>
            <person name="Yamamoto K."/>
            <person name="Hamaji T."/>
            <person name="Kawai-Toyooka H."/>
            <person name="Matsuzaki R."/>
            <person name="Takahashi F."/>
            <person name="Nishimura Y."/>
            <person name="Kawachi M."/>
            <person name="Noguchi H."/>
            <person name="Minakuchi Y."/>
            <person name="Umen J.G."/>
            <person name="Toyoda A."/>
            <person name="Nozaki H."/>
        </authorList>
    </citation>
    <scope>NUCLEOTIDE SEQUENCE</scope>
    <source>
        <strain evidence="3">NIES-3780</strain>
    </source>
</reference>
<keyword evidence="4" id="KW-1185">Reference proteome</keyword>
<feature type="compositionally biased region" description="Polar residues" evidence="1">
    <location>
        <begin position="515"/>
        <end position="528"/>
    </location>
</feature>
<accession>A0A8J4BRW9</accession>
<dbReference type="AlphaFoldDB" id="A0A8J4BRW9"/>
<evidence type="ECO:0008006" key="5">
    <source>
        <dbReference type="Google" id="ProtNLM"/>
    </source>
</evidence>
<proteinExistence type="predicted"/>
<feature type="transmembrane region" description="Helical" evidence="2">
    <location>
        <begin position="21"/>
        <end position="43"/>
    </location>
</feature>
<keyword evidence="2" id="KW-1133">Transmembrane helix</keyword>
<protein>
    <recommendedName>
        <fullName evidence="5">Pherophorin domain-containing protein</fullName>
    </recommendedName>
</protein>
<dbReference type="EMBL" id="BNCO01000111">
    <property type="protein sequence ID" value="GIL68183.1"/>
    <property type="molecule type" value="Genomic_DNA"/>
</dbReference>